<dbReference type="RefSeq" id="WP_115551433.1">
    <property type="nucleotide sequence ID" value="NZ_CAOQIW010000001.1"/>
</dbReference>
<comment type="caution">
    <text evidence="1">The sequence shown here is derived from an EMBL/GenBank/DDBJ whole genome shotgun (WGS) entry which is preliminary data.</text>
</comment>
<protein>
    <submittedName>
        <fullName evidence="1">Phosphate ABC transporter substrate-binding protein</fullName>
    </submittedName>
</protein>
<dbReference type="Gene3D" id="3.40.190.10">
    <property type="entry name" value="Periplasmic binding protein-like II"/>
    <property type="match status" value="2"/>
</dbReference>
<dbReference type="EMBL" id="NXLS01000003">
    <property type="protein sequence ID" value="RDU63406.1"/>
    <property type="molecule type" value="Genomic_DNA"/>
</dbReference>
<dbReference type="OrthoDB" id="5318791at2"/>
<dbReference type="PANTHER" id="PTHR35841:SF1">
    <property type="entry name" value="PHOSPHONATES-BINDING PERIPLASMIC PROTEIN"/>
    <property type="match status" value="1"/>
</dbReference>
<accession>A0A3D8IEU5</accession>
<dbReference type="SUPFAM" id="SSF53850">
    <property type="entry name" value="Periplasmic binding protein-like II"/>
    <property type="match status" value="1"/>
</dbReference>
<keyword evidence="2" id="KW-1185">Reference proteome</keyword>
<dbReference type="AlphaFoldDB" id="A0A3D8IEU5"/>
<organism evidence="1 2">
    <name type="scientific">Helicobacter ganmani</name>
    <dbReference type="NCBI Taxonomy" id="60246"/>
    <lineage>
        <taxon>Bacteria</taxon>
        <taxon>Pseudomonadati</taxon>
        <taxon>Campylobacterota</taxon>
        <taxon>Epsilonproteobacteria</taxon>
        <taxon>Campylobacterales</taxon>
        <taxon>Helicobacteraceae</taxon>
        <taxon>Helicobacter</taxon>
    </lineage>
</organism>
<dbReference type="Proteomes" id="UP000256650">
    <property type="component" value="Unassembled WGS sequence"/>
</dbReference>
<evidence type="ECO:0000313" key="2">
    <source>
        <dbReference type="Proteomes" id="UP000256650"/>
    </source>
</evidence>
<dbReference type="PANTHER" id="PTHR35841">
    <property type="entry name" value="PHOSPHONATES-BINDING PERIPLASMIC PROTEIN"/>
    <property type="match status" value="1"/>
</dbReference>
<name>A0A3D8IEU5_9HELI</name>
<reference evidence="1 2" key="1">
    <citation type="submission" date="2018-04" db="EMBL/GenBank/DDBJ databases">
        <title>Novel Campyloabacter and Helicobacter Species and Strains.</title>
        <authorList>
            <person name="Mannion A.J."/>
            <person name="Shen Z."/>
            <person name="Fox J.G."/>
        </authorList>
    </citation>
    <scope>NUCLEOTIDE SEQUENCE [LARGE SCALE GENOMIC DNA]</scope>
    <source>
        <strain evidence="1 2">MIT 99-5101</strain>
    </source>
</reference>
<evidence type="ECO:0000313" key="1">
    <source>
        <dbReference type="EMBL" id="RDU63406.1"/>
    </source>
</evidence>
<dbReference type="GeneID" id="82535565"/>
<gene>
    <name evidence="1" type="ORF">CQA43_04605</name>
</gene>
<sequence length="291" mass="32878">MKSILVGAVAYAPQIVPIWDTIREYANDYFKDIRLDYVLFSNYERQVQWLKEGKIDIAWNTNVAFIRSRHCTNNGAEAILMRDTDIGFKSVFVAKRDTMKGLEDLKGKKFGLGSLDSAQAAIMPLFYLQKNGFKLQEISPALLGSAQIESGSVGIFRFNSDVGKHGDTGRSEFDVLDKIKSGELDAGAIGSTTWVRVMQEGNYPQMVNFYTSPAYCHCNFTTLKSFDSYLKRSFVEMMKSQNALKNDPKIAHMMSLEGLNEWVLCNQDALKGYEEIAQAMKEQTLIESKEF</sequence>
<proteinExistence type="predicted"/>
<dbReference type="Pfam" id="PF12974">
    <property type="entry name" value="Phosphonate-bd"/>
    <property type="match status" value="1"/>
</dbReference>